<dbReference type="EMBL" id="SGBB01000005">
    <property type="protein sequence ID" value="RZD18833.1"/>
    <property type="molecule type" value="Genomic_DNA"/>
</dbReference>
<gene>
    <name evidence="1" type="ORF">EVG15_04440</name>
</gene>
<evidence type="ECO:0000313" key="1">
    <source>
        <dbReference type="EMBL" id="RZD18833.1"/>
    </source>
</evidence>
<organism evidence="1 2">
    <name type="scientific">Candidatus Acididesulfobacter diazotrophicus</name>
    <dbReference type="NCBI Taxonomy" id="2597226"/>
    <lineage>
        <taxon>Bacteria</taxon>
        <taxon>Deltaproteobacteria</taxon>
        <taxon>Candidatus Acidulodesulfobacterales</taxon>
        <taxon>Candidatus Acididesulfobacter</taxon>
    </lineage>
</organism>
<dbReference type="AlphaFoldDB" id="A0A519BNJ4"/>
<reference evidence="1 2" key="1">
    <citation type="journal article" date="2019" name="ISME J.">
        <title>Insights into ecological role of a new deltaproteobacterial order Candidatus Acidulodesulfobacterales by metagenomics and metatranscriptomics.</title>
        <authorList>
            <person name="Tan S."/>
            <person name="Liu J."/>
            <person name="Fang Y."/>
            <person name="Hedlund B.P."/>
            <person name="Lian Z.H."/>
            <person name="Huang L.Y."/>
            <person name="Li J.T."/>
            <person name="Huang L.N."/>
            <person name="Li W.J."/>
            <person name="Jiang H.C."/>
            <person name="Dong H.L."/>
            <person name="Shu W.S."/>
        </authorList>
    </citation>
    <scope>NUCLEOTIDE SEQUENCE [LARGE SCALE GENOMIC DNA]</scope>
    <source>
        <strain evidence="1">AP1</strain>
    </source>
</reference>
<name>A0A519BNJ4_9DELT</name>
<comment type="caution">
    <text evidence="1">The sequence shown here is derived from an EMBL/GenBank/DDBJ whole genome shotgun (WGS) entry which is preliminary data.</text>
</comment>
<dbReference type="Proteomes" id="UP000319296">
    <property type="component" value="Unassembled WGS sequence"/>
</dbReference>
<sequence length="80" mass="9315">MLIFELDFLFCKFIKFEQFNFLKSPLETIKVVSTYYELWIPAFAGMTPVWLKVKSPHCHSRVGGKVPKIETHAVSVHVCR</sequence>
<proteinExistence type="predicted"/>
<accession>A0A519BNJ4</accession>
<protein>
    <submittedName>
        <fullName evidence="1">Uncharacterized protein</fullName>
    </submittedName>
</protein>
<evidence type="ECO:0000313" key="2">
    <source>
        <dbReference type="Proteomes" id="UP000319296"/>
    </source>
</evidence>